<sequence length="90" mass="9801">MARRLAFAVHLEDPATGDRLVLLPDEIPARELAELITHPGAWHPDDGDDTNPEADDEHDPDDHGDDSAPDADGPPATKATRTRKTRTDTD</sequence>
<name>A0A7W7SFE2_9ACTN</name>
<organism evidence="2 3">
    <name type="scientific">Kitasatospora gansuensis</name>
    <dbReference type="NCBI Taxonomy" id="258050"/>
    <lineage>
        <taxon>Bacteria</taxon>
        <taxon>Bacillati</taxon>
        <taxon>Actinomycetota</taxon>
        <taxon>Actinomycetes</taxon>
        <taxon>Kitasatosporales</taxon>
        <taxon>Streptomycetaceae</taxon>
        <taxon>Kitasatospora</taxon>
    </lineage>
</organism>
<dbReference type="RefSeq" id="WP_184919841.1">
    <property type="nucleotide sequence ID" value="NZ_JACHJR010000001.1"/>
</dbReference>
<feature type="region of interest" description="Disordered" evidence="1">
    <location>
        <begin position="38"/>
        <end position="90"/>
    </location>
</feature>
<feature type="compositionally biased region" description="Acidic residues" evidence="1">
    <location>
        <begin position="46"/>
        <end position="69"/>
    </location>
</feature>
<dbReference type="Proteomes" id="UP000573327">
    <property type="component" value="Unassembled WGS sequence"/>
</dbReference>
<dbReference type="EMBL" id="JACHJR010000001">
    <property type="protein sequence ID" value="MBB4949474.1"/>
    <property type="molecule type" value="Genomic_DNA"/>
</dbReference>
<evidence type="ECO:0000313" key="3">
    <source>
        <dbReference type="Proteomes" id="UP000573327"/>
    </source>
</evidence>
<gene>
    <name evidence="2" type="ORF">F4556_005009</name>
</gene>
<dbReference type="AlphaFoldDB" id="A0A7W7SFE2"/>
<reference evidence="2 3" key="1">
    <citation type="submission" date="2020-08" db="EMBL/GenBank/DDBJ databases">
        <title>Sequencing the genomes of 1000 actinobacteria strains.</title>
        <authorList>
            <person name="Klenk H.-P."/>
        </authorList>
    </citation>
    <scope>NUCLEOTIDE SEQUENCE [LARGE SCALE GENOMIC DNA]</scope>
    <source>
        <strain evidence="2 3">DSM 44786</strain>
    </source>
</reference>
<comment type="caution">
    <text evidence="2">The sequence shown here is derived from an EMBL/GenBank/DDBJ whole genome shotgun (WGS) entry which is preliminary data.</text>
</comment>
<evidence type="ECO:0000256" key="1">
    <source>
        <dbReference type="SAM" id="MobiDB-lite"/>
    </source>
</evidence>
<accession>A0A7W7SFE2</accession>
<feature type="compositionally biased region" description="Low complexity" evidence="1">
    <location>
        <begin position="70"/>
        <end position="79"/>
    </location>
</feature>
<protein>
    <submittedName>
        <fullName evidence="2">Uncharacterized protein</fullName>
    </submittedName>
</protein>
<keyword evidence="3" id="KW-1185">Reference proteome</keyword>
<proteinExistence type="predicted"/>
<evidence type="ECO:0000313" key="2">
    <source>
        <dbReference type="EMBL" id="MBB4949474.1"/>
    </source>
</evidence>